<evidence type="ECO:0000259" key="6">
    <source>
        <dbReference type="PROSITE" id="PS51900"/>
    </source>
</evidence>
<dbReference type="GO" id="GO:0003677">
    <property type="term" value="F:DNA binding"/>
    <property type="evidence" value="ECO:0007669"/>
    <property type="project" value="UniProtKB-KW"/>
</dbReference>
<evidence type="ECO:0000256" key="3">
    <source>
        <dbReference type="ARBA" id="ARBA00023172"/>
    </source>
</evidence>
<dbReference type="InterPro" id="IPR010998">
    <property type="entry name" value="Integrase_recombinase_N"/>
</dbReference>
<dbReference type="GO" id="GO:0006310">
    <property type="term" value="P:DNA recombination"/>
    <property type="evidence" value="ECO:0007669"/>
    <property type="project" value="UniProtKB-KW"/>
</dbReference>
<accession>X1TI65</accession>
<feature type="region of interest" description="Disordered" evidence="4">
    <location>
        <begin position="313"/>
        <end position="333"/>
    </location>
</feature>
<evidence type="ECO:0000256" key="1">
    <source>
        <dbReference type="ARBA" id="ARBA00022908"/>
    </source>
</evidence>
<dbReference type="InterPro" id="IPR004107">
    <property type="entry name" value="Integrase_SAM-like_N"/>
</dbReference>
<protein>
    <recommendedName>
        <fullName evidence="8">Tyr recombinase domain-containing protein</fullName>
    </recommendedName>
</protein>
<evidence type="ECO:0000256" key="4">
    <source>
        <dbReference type="SAM" id="MobiDB-lite"/>
    </source>
</evidence>
<dbReference type="SUPFAM" id="SSF56349">
    <property type="entry name" value="DNA breaking-rejoining enzymes"/>
    <property type="match status" value="1"/>
</dbReference>
<dbReference type="InterPro" id="IPR011010">
    <property type="entry name" value="DNA_brk_join_enz"/>
</dbReference>
<dbReference type="GO" id="GO:0015074">
    <property type="term" value="P:DNA integration"/>
    <property type="evidence" value="ECO:0007669"/>
    <property type="project" value="UniProtKB-KW"/>
</dbReference>
<keyword evidence="1" id="KW-0229">DNA integration</keyword>
<dbReference type="PROSITE" id="PS51900">
    <property type="entry name" value="CB"/>
    <property type="match status" value="1"/>
</dbReference>
<evidence type="ECO:0000256" key="2">
    <source>
        <dbReference type="ARBA" id="ARBA00023125"/>
    </source>
</evidence>
<organism evidence="7">
    <name type="scientific">marine sediment metagenome</name>
    <dbReference type="NCBI Taxonomy" id="412755"/>
    <lineage>
        <taxon>unclassified sequences</taxon>
        <taxon>metagenomes</taxon>
        <taxon>ecological metagenomes</taxon>
    </lineage>
</organism>
<dbReference type="AlphaFoldDB" id="X1TI65"/>
<dbReference type="Pfam" id="PF02899">
    <property type="entry name" value="Phage_int_SAM_1"/>
    <property type="match status" value="1"/>
</dbReference>
<gene>
    <name evidence="7" type="ORF">S12H4_16623</name>
</gene>
<feature type="domain" description="Tyr recombinase" evidence="5">
    <location>
        <begin position="132"/>
        <end position="310"/>
    </location>
</feature>
<evidence type="ECO:0008006" key="8">
    <source>
        <dbReference type="Google" id="ProtNLM"/>
    </source>
</evidence>
<dbReference type="Gene3D" id="1.10.150.130">
    <property type="match status" value="1"/>
</dbReference>
<dbReference type="InterPro" id="IPR050090">
    <property type="entry name" value="Tyrosine_recombinase_XerCD"/>
</dbReference>
<dbReference type="InterPro" id="IPR013762">
    <property type="entry name" value="Integrase-like_cat_sf"/>
</dbReference>
<dbReference type="InterPro" id="IPR002104">
    <property type="entry name" value="Integrase_catalytic"/>
</dbReference>
<proteinExistence type="predicted"/>
<name>X1TI65_9ZZZZ</name>
<dbReference type="Gene3D" id="1.10.443.10">
    <property type="entry name" value="Intergrase catalytic core"/>
    <property type="match status" value="1"/>
</dbReference>
<sequence>KLSREHQRFIEAMIRELARLEGIEVPATSESQAEPLDHYIPAWQNSLGNRGFSPGTMELYRWSLERLLANVPPPLTTIAIEGYIASRRQSGVSPTAVKTDLKAAKSFFRFLYNRDIITSDPTAKIEHPQVVRVEKICPSDNEVAKFLAVLTVAKNPKAELMIFLFINTGIRFTEMATLNWGKINFESRRITVLGKGSKVRRVPIAAWLRDYLGKLHKGHADDELLFPTESKKGKWDNSDANKMIARLCRRAGIKRYTCHQFRHYFATHTLKGTGEKGLKSVQEMLGHASAATTLDYYIHADEEEIRKTHEFAPLSEGEGVLKPKEGGSHGQTN</sequence>
<evidence type="ECO:0000259" key="5">
    <source>
        <dbReference type="PROSITE" id="PS51898"/>
    </source>
</evidence>
<feature type="non-terminal residue" evidence="7">
    <location>
        <position position="1"/>
    </location>
</feature>
<keyword evidence="2" id="KW-0238">DNA-binding</keyword>
<feature type="domain" description="Core-binding (CB)" evidence="6">
    <location>
        <begin position="34"/>
        <end position="112"/>
    </location>
</feature>
<comment type="caution">
    <text evidence="7">The sequence shown here is derived from an EMBL/GenBank/DDBJ whole genome shotgun (WGS) entry which is preliminary data.</text>
</comment>
<reference evidence="7" key="1">
    <citation type="journal article" date="2014" name="Front. Microbiol.">
        <title>High frequency of phylogenetically diverse reductive dehalogenase-homologous genes in deep subseafloor sedimentary metagenomes.</title>
        <authorList>
            <person name="Kawai M."/>
            <person name="Futagami T."/>
            <person name="Toyoda A."/>
            <person name="Takaki Y."/>
            <person name="Nishi S."/>
            <person name="Hori S."/>
            <person name="Arai W."/>
            <person name="Tsubouchi T."/>
            <person name="Morono Y."/>
            <person name="Uchiyama I."/>
            <person name="Ito T."/>
            <person name="Fujiyama A."/>
            <person name="Inagaki F."/>
            <person name="Takami H."/>
        </authorList>
    </citation>
    <scope>NUCLEOTIDE SEQUENCE</scope>
    <source>
        <strain evidence="7">Expedition CK06-06</strain>
    </source>
</reference>
<dbReference type="EMBL" id="BARW01008052">
    <property type="protein sequence ID" value="GAI79744.1"/>
    <property type="molecule type" value="Genomic_DNA"/>
</dbReference>
<dbReference type="Pfam" id="PF00589">
    <property type="entry name" value="Phage_integrase"/>
    <property type="match status" value="1"/>
</dbReference>
<dbReference type="PANTHER" id="PTHR30349">
    <property type="entry name" value="PHAGE INTEGRASE-RELATED"/>
    <property type="match status" value="1"/>
</dbReference>
<dbReference type="PROSITE" id="PS51898">
    <property type="entry name" value="TYR_RECOMBINASE"/>
    <property type="match status" value="1"/>
</dbReference>
<dbReference type="InterPro" id="IPR044068">
    <property type="entry name" value="CB"/>
</dbReference>
<dbReference type="PANTHER" id="PTHR30349:SF41">
    <property type="entry name" value="INTEGRASE_RECOMBINASE PROTEIN MJ0367-RELATED"/>
    <property type="match status" value="1"/>
</dbReference>
<evidence type="ECO:0000313" key="7">
    <source>
        <dbReference type="EMBL" id="GAI79744.1"/>
    </source>
</evidence>
<keyword evidence="3" id="KW-0233">DNA recombination</keyword>